<dbReference type="RefSeq" id="WP_094409400.1">
    <property type="nucleotide sequence ID" value="NZ_BMJZ01000002.1"/>
</dbReference>
<feature type="transmembrane region" description="Helical" evidence="1">
    <location>
        <begin position="20"/>
        <end position="38"/>
    </location>
</feature>
<comment type="caution">
    <text evidence="2">The sequence shown here is derived from an EMBL/GenBank/DDBJ whole genome shotgun (WGS) entry which is preliminary data.</text>
</comment>
<dbReference type="AlphaFoldDB" id="A0A255XLL1"/>
<organism evidence="2 3">
    <name type="scientific">Elstera cyanobacteriorum</name>
    <dbReference type="NCBI Taxonomy" id="2022747"/>
    <lineage>
        <taxon>Bacteria</taxon>
        <taxon>Pseudomonadati</taxon>
        <taxon>Pseudomonadota</taxon>
        <taxon>Alphaproteobacteria</taxon>
        <taxon>Rhodospirillales</taxon>
        <taxon>Rhodospirillaceae</taxon>
        <taxon>Elstera</taxon>
    </lineage>
</organism>
<dbReference type="OrthoDB" id="8157526at2"/>
<dbReference type="Proteomes" id="UP000216361">
    <property type="component" value="Unassembled WGS sequence"/>
</dbReference>
<keyword evidence="1" id="KW-1133">Transmembrane helix</keyword>
<evidence type="ECO:0000313" key="2">
    <source>
        <dbReference type="EMBL" id="OYQ17838.1"/>
    </source>
</evidence>
<feature type="transmembrane region" description="Helical" evidence="1">
    <location>
        <begin position="74"/>
        <end position="96"/>
    </location>
</feature>
<sequence>MSAVDEGLAVMARVGRRARWVIWGCVALLCVLVGLVSLELPTFLLNHPQIAPLVPGSAEVRTALAAMPLTARGLLFVILLISAAPFLWALVEAAQIARLMAAGQGFSPALPRRLRRIGWALVLTLVSRPLAGMGLTAFVTYHLSQSVAIPRATTLSFSSDDLGFALIGIAVLALAAIARSIVALADDARGIV</sequence>
<evidence type="ECO:0008006" key="4">
    <source>
        <dbReference type="Google" id="ProtNLM"/>
    </source>
</evidence>
<reference evidence="2 3" key="1">
    <citation type="submission" date="2017-07" db="EMBL/GenBank/DDBJ databases">
        <title>Elstera cyanobacteriorum sp. nov., a novel bacterium isolated from cyanobacterial aggregates in a eutrophic lake.</title>
        <authorList>
            <person name="Cai H."/>
        </authorList>
    </citation>
    <scope>NUCLEOTIDE SEQUENCE [LARGE SCALE GENOMIC DNA]</scope>
    <source>
        <strain evidence="2 3">TH019</strain>
    </source>
</reference>
<evidence type="ECO:0000256" key="1">
    <source>
        <dbReference type="SAM" id="Phobius"/>
    </source>
</evidence>
<feature type="transmembrane region" description="Helical" evidence="1">
    <location>
        <begin position="117"/>
        <end position="143"/>
    </location>
</feature>
<evidence type="ECO:0000313" key="3">
    <source>
        <dbReference type="Proteomes" id="UP000216361"/>
    </source>
</evidence>
<accession>A0A255XLL1</accession>
<feature type="transmembrane region" description="Helical" evidence="1">
    <location>
        <begin position="163"/>
        <end position="185"/>
    </location>
</feature>
<keyword evidence="3" id="KW-1185">Reference proteome</keyword>
<keyword evidence="1" id="KW-0472">Membrane</keyword>
<gene>
    <name evidence="2" type="ORF">CHR90_12750</name>
</gene>
<protein>
    <recommendedName>
        <fullName evidence="4">DUF2975 domain-containing protein</fullName>
    </recommendedName>
</protein>
<name>A0A255XLL1_9PROT</name>
<dbReference type="EMBL" id="NOXS01000033">
    <property type="protein sequence ID" value="OYQ17838.1"/>
    <property type="molecule type" value="Genomic_DNA"/>
</dbReference>
<proteinExistence type="predicted"/>
<keyword evidence="1" id="KW-0812">Transmembrane</keyword>